<reference evidence="3 4" key="1">
    <citation type="submission" date="2019-06" db="EMBL/GenBank/DDBJ databases">
        <authorList>
            <person name="Broberg M."/>
        </authorList>
    </citation>
    <scope>NUCLEOTIDE SEQUENCE [LARGE SCALE GENOMIC DNA]</scope>
</reference>
<dbReference type="PANTHER" id="PTHR38788:SF3">
    <property type="entry name" value="CLR5 DOMAIN-CONTAINING PROTEIN"/>
    <property type="match status" value="1"/>
</dbReference>
<evidence type="ECO:0000313" key="4">
    <source>
        <dbReference type="Proteomes" id="UP000766486"/>
    </source>
</evidence>
<keyword evidence="4" id="KW-1185">Reference proteome</keyword>
<feature type="domain" description="Clr5" evidence="2">
    <location>
        <begin position="20"/>
        <end position="73"/>
    </location>
</feature>
<dbReference type="InterPro" id="IPR025676">
    <property type="entry name" value="Clr5_dom"/>
</dbReference>
<dbReference type="Proteomes" id="UP000766486">
    <property type="component" value="Unassembled WGS sequence"/>
</dbReference>
<evidence type="ECO:0000256" key="1">
    <source>
        <dbReference type="SAM" id="MobiDB-lite"/>
    </source>
</evidence>
<feature type="compositionally biased region" description="Polar residues" evidence="1">
    <location>
        <begin position="1"/>
        <end position="11"/>
    </location>
</feature>
<dbReference type="EMBL" id="CABFNS010000715">
    <property type="protein sequence ID" value="VUC24074.1"/>
    <property type="molecule type" value="Genomic_DNA"/>
</dbReference>
<gene>
    <name evidence="3" type="ORF">CLO192961_LOCUS132625</name>
</gene>
<feature type="region of interest" description="Disordered" evidence="1">
    <location>
        <begin position="75"/>
        <end position="98"/>
    </location>
</feature>
<dbReference type="PANTHER" id="PTHR38788">
    <property type="entry name" value="CLR5 DOMAIN-CONTAINING PROTEIN"/>
    <property type="match status" value="1"/>
</dbReference>
<organism evidence="3 4">
    <name type="scientific">Bionectria ochroleuca</name>
    <name type="common">Gliocladium roseum</name>
    <dbReference type="NCBI Taxonomy" id="29856"/>
    <lineage>
        <taxon>Eukaryota</taxon>
        <taxon>Fungi</taxon>
        <taxon>Dikarya</taxon>
        <taxon>Ascomycota</taxon>
        <taxon>Pezizomycotina</taxon>
        <taxon>Sordariomycetes</taxon>
        <taxon>Hypocreomycetidae</taxon>
        <taxon>Hypocreales</taxon>
        <taxon>Bionectriaceae</taxon>
        <taxon>Clonostachys</taxon>
    </lineage>
</organism>
<evidence type="ECO:0000259" key="2">
    <source>
        <dbReference type="Pfam" id="PF14420"/>
    </source>
</evidence>
<evidence type="ECO:0000313" key="3">
    <source>
        <dbReference type="EMBL" id="VUC24074.1"/>
    </source>
</evidence>
<dbReference type="Pfam" id="PF14420">
    <property type="entry name" value="Clr5"/>
    <property type="match status" value="1"/>
</dbReference>
<accession>A0ABY6TZ84</accession>
<proteinExistence type="predicted"/>
<protein>
    <recommendedName>
        <fullName evidence="2">Clr5 domain-containing protein</fullName>
    </recommendedName>
</protein>
<comment type="caution">
    <text evidence="3">The sequence shown here is derived from an EMBL/GenBank/DDBJ whole genome shotgun (WGS) entry which is preliminary data.</text>
</comment>
<feature type="region of interest" description="Disordered" evidence="1">
    <location>
        <begin position="1"/>
        <end position="25"/>
    </location>
</feature>
<name>A0ABY6TZ84_BIOOC</name>
<sequence>MPPNRRSTSDQPSDRKKRPSEQEWEQHKDFIADLYTNKSKSLKEVVQIMKDLYQFEAGASTYKKRLSKWNVYKNTRRAARKGETSTPVPIDDSPQGDI</sequence>